<dbReference type="Proteomes" id="UP001175228">
    <property type="component" value="Unassembled WGS sequence"/>
</dbReference>
<evidence type="ECO:0000313" key="2">
    <source>
        <dbReference type="Proteomes" id="UP001175228"/>
    </source>
</evidence>
<dbReference type="EMBL" id="JAUEPU010000111">
    <property type="protein sequence ID" value="KAK0477216.1"/>
    <property type="molecule type" value="Genomic_DNA"/>
</dbReference>
<sequence length="280" mass="32136">MEERFHDPGASLHCFPPTTRTAQVHTAESPWYNEIFECYRVTMMDQEAPIEHRKRLKHWWNLKKWRIRYLWRKKKRLTFKRFPHSQVSLWYDKVRKSLPMYHKPNLPELTLSALDETGHAELTIPVPKQQSYTCNKPVISSALADTPCADLGMDGVLEKLNDATLGTSYSAGSKVLHPWRRTTLYSIMEPYIARNDDFGTVYAHLRGFWYDYNVGTIEVGLCAAEEKDREMLKRVLVHDRIASRAVPPSARVGSVRKSGGAILGCDRIPVGDITCMGGQE</sequence>
<protein>
    <submittedName>
        <fullName evidence="1">Uncharacterized protein</fullName>
    </submittedName>
</protein>
<reference evidence="1" key="1">
    <citation type="submission" date="2023-06" db="EMBL/GenBank/DDBJ databases">
        <authorList>
            <consortium name="Lawrence Berkeley National Laboratory"/>
            <person name="Ahrendt S."/>
            <person name="Sahu N."/>
            <person name="Indic B."/>
            <person name="Wong-Bajracharya J."/>
            <person name="Merenyi Z."/>
            <person name="Ke H.-M."/>
            <person name="Monk M."/>
            <person name="Kocsube S."/>
            <person name="Drula E."/>
            <person name="Lipzen A."/>
            <person name="Balint B."/>
            <person name="Henrissat B."/>
            <person name="Andreopoulos B."/>
            <person name="Martin F.M."/>
            <person name="Harder C.B."/>
            <person name="Rigling D."/>
            <person name="Ford K.L."/>
            <person name="Foster G.D."/>
            <person name="Pangilinan J."/>
            <person name="Papanicolaou A."/>
            <person name="Barry K."/>
            <person name="LaButti K."/>
            <person name="Viragh M."/>
            <person name="Koriabine M."/>
            <person name="Yan M."/>
            <person name="Riley R."/>
            <person name="Champramary S."/>
            <person name="Plett K.L."/>
            <person name="Tsai I.J."/>
            <person name="Slot J."/>
            <person name="Sipos G."/>
            <person name="Plett J."/>
            <person name="Nagy L.G."/>
            <person name="Grigoriev I.V."/>
        </authorList>
    </citation>
    <scope>NUCLEOTIDE SEQUENCE</scope>
    <source>
        <strain evidence="1">HWK02</strain>
    </source>
</reference>
<evidence type="ECO:0000313" key="1">
    <source>
        <dbReference type="EMBL" id="KAK0477216.1"/>
    </source>
</evidence>
<dbReference type="AlphaFoldDB" id="A0AA39P4M1"/>
<organism evidence="1 2">
    <name type="scientific">Armillaria luteobubalina</name>
    <dbReference type="NCBI Taxonomy" id="153913"/>
    <lineage>
        <taxon>Eukaryota</taxon>
        <taxon>Fungi</taxon>
        <taxon>Dikarya</taxon>
        <taxon>Basidiomycota</taxon>
        <taxon>Agaricomycotina</taxon>
        <taxon>Agaricomycetes</taxon>
        <taxon>Agaricomycetidae</taxon>
        <taxon>Agaricales</taxon>
        <taxon>Marasmiineae</taxon>
        <taxon>Physalacriaceae</taxon>
        <taxon>Armillaria</taxon>
    </lineage>
</organism>
<keyword evidence="2" id="KW-1185">Reference proteome</keyword>
<comment type="caution">
    <text evidence="1">The sequence shown here is derived from an EMBL/GenBank/DDBJ whole genome shotgun (WGS) entry which is preliminary data.</text>
</comment>
<accession>A0AA39P4M1</accession>
<name>A0AA39P4M1_9AGAR</name>
<gene>
    <name evidence="1" type="ORF">EDD18DRAFT_1469346</name>
</gene>
<proteinExistence type="predicted"/>